<evidence type="ECO:0000313" key="2">
    <source>
        <dbReference type="Proteomes" id="UP000092544"/>
    </source>
</evidence>
<reference evidence="1 2" key="1">
    <citation type="submission" date="2016-06" db="EMBL/GenBank/DDBJ databases">
        <authorList>
            <person name="Kjaerup R.B."/>
            <person name="Dalgaard T.S."/>
            <person name="Juul-Madsen H.R."/>
        </authorList>
    </citation>
    <scope>NUCLEOTIDE SEQUENCE [LARGE SCALE GENOMIC DNA]</scope>
    <source>
        <strain evidence="1 2">CECT 8886</strain>
    </source>
</reference>
<name>A0A1A8TKP4_9GAMM</name>
<dbReference type="Pfam" id="PF06995">
    <property type="entry name" value="Phage_P2_GpU"/>
    <property type="match status" value="1"/>
</dbReference>
<dbReference type="Proteomes" id="UP000092544">
    <property type="component" value="Unassembled WGS sequence"/>
</dbReference>
<dbReference type="EMBL" id="FLOB01000006">
    <property type="protein sequence ID" value="SBS33542.1"/>
    <property type="molecule type" value="Genomic_DNA"/>
</dbReference>
<gene>
    <name evidence="1" type="ORF">MSP8886_02787</name>
</gene>
<dbReference type="AlphaFoldDB" id="A0A1A8TKP4"/>
<evidence type="ECO:0000313" key="1">
    <source>
        <dbReference type="EMBL" id="SBS33542.1"/>
    </source>
</evidence>
<organism evidence="1 2">
    <name type="scientific">Marinomonas spartinae</name>
    <dbReference type="NCBI Taxonomy" id="1792290"/>
    <lineage>
        <taxon>Bacteria</taxon>
        <taxon>Pseudomonadati</taxon>
        <taxon>Pseudomonadota</taxon>
        <taxon>Gammaproteobacteria</taxon>
        <taxon>Oceanospirillales</taxon>
        <taxon>Oceanospirillaceae</taxon>
        <taxon>Marinomonas</taxon>
    </lineage>
</organism>
<dbReference type="STRING" id="1792290.MSP8886_02787"/>
<sequence length="130" mass="14467">MRQMMSLGGFVFSLSEGTPYEGLQRTSDGGWVAVARYGQKPMSQNTGQQLENITVTGTWFQGDGMANLNALRTLQNQRAPLVLADGYGNNLGQWTIKRLQEKQDKIIDDGTAFVLAFTIELEEYANDHHP</sequence>
<dbReference type="RefSeq" id="WP_067017406.1">
    <property type="nucleotide sequence ID" value="NZ_FLOB01000006.1"/>
</dbReference>
<dbReference type="OrthoDB" id="6402334at2"/>
<keyword evidence="2" id="KW-1185">Reference proteome</keyword>
<accession>A0A1A8TKP4</accession>
<proteinExistence type="predicted"/>
<dbReference type="InterPro" id="IPR009734">
    <property type="entry name" value="Myoviridae_GpU"/>
</dbReference>
<protein>
    <submittedName>
        <fullName evidence="1">Phage P2 GpU</fullName>
    </submittedName>
</protein>